<keyword evidence="2" id="KW-1185">Reference proteome</keyword>
<sequence>MKHLLTPESGLDESILRAIFKIGMDGKDNVDKYLESDNPEIRKLCRRIRIERRIKQDRSGDQCRLKLADQEFYDELAKENDYINILSDRINDQITLMSDCYRQELQTLQLILLRLGGKETPTKDSLWQKIQAGEIEKLSTHLVESVLEKHRYLMDDQLDSLLEPFPTKSNMLITLHHVFEVSNKKDSCRVDEHEEGIAGSIEEVTKRYNQQLETVSRVSKREFSKDGDASVCVVLDEESLVAGFADHGTGRVLAEGGLPVGQCAFQQFGLPVGNLVVLAWKVMHKNAFFSQCNIREQSRDYCSNPEEIQCLAAKSTPGKHGIIFSDVLVSVDFFKF</sequence>
<evidence type="ECO:0000313" key="2">
    <source>
        <dbReference type="Proteomes" id="UP000479000"/>
    </source>
</evidence>
<dbReference type="OrthoDB" id="10260459at2759"/>
<name>A0A6H5G6T7_9HEMI</name>
<reference evidence="1 2" key="1">
    <citation type="submission" date="2020-02" db="EMBL/GenBank/DDBJ databases">
        <authorList>
            <person name="Ferguson B K."/>
        </authorList>
    </citation>
    <scope>NUCLEOTIDE SEQUENCE [LARGE SCALE GENOMIC DNA]</scope>
</reference>
<dbReference type="EMBL" id="CADCXU010006513">
    <property type="protein sequence ID" value="CAA9998075.1"/>
    <property type="molecule type" value="Genomic_DNA"/>
</dbReference>
<protein>
    <submittedName>
        <fullName evidence="1">Uncharacterized protein</fullName>
    </submittedName>
</protein>
<dbReference type="AlphaFoldDB" id="A0A6H5G6T7"/>
<organism evidence="1 2">
    <name type="scientific">Nesidiocoris tenuis</name>
    <dbReference type="NCBI Taxonomy" id="355587"/>
    <lineage>
        <taxon>Eukaryota</taxon>
        <taxon>Metazoa</taxon>
        <taxon>Ecdysozoa</taxon>
        <taxon>Arthropoda</taxon>
        <taxon>Hexapoda</taxon>
        <taxon>Insecta</taxon>
        <taxon>Pterygota</taxon>
        <taxon>Neoptera</taxon>
        <taxon>Paraneoptera</taxon>
        <taxon>Hemiptera</taxon>
        <taxon>Heteroptera</taxon>
        <taxon>Panheteroptera</taxon>
        <taxon>Cimicomorpha</taxon>
        <taxon>Miridae</taxon>
        <taxon>Dicyphina</taxon>
        <taxon>Nesidiocoris</taxon>
    </lineage>
</organism>
<evidence type="ECO:0000313" key="1">
    <source>
        <dbReference type="EMBL" id="CAA9998075.1"/>
    </source>
</evidence>
<accession>A0A6H5G6T7</accession>
<dbReference type="Proteomes" id="UP000479000">
    <property type="component" value="Unassembled WGS sequence"/>
</dbReference>
<proteinExistence type="predicted"/>
<gene>
    <name evidence="1" type="ORF">NTEN_LOCUS4369</name>
</gene>